<dbReference type="AlphaFoldDB" id="A0A1I0DWI9"/>
<dbReference type="GO" id="GO:0006637">
    <property type="term" value="P:acyl-CoA metabolic process"/>
    <property type="evidence" value="ECO:0007669"/>
    <property type="project" value="TreeGrafter"/>
</dbReference>
<proteinExistence type="inferred from homology"/>
<keyword evidence="6" id="KW-1185">Reference proteome</keyword>
<dbReference type="STRING" id="426128.SAMN05660297_02182"/>
<evidence type="ECO:0000259" key="4">
    <source>
        <dbReference type="PROSITE" id="PS51770"/>
    </source>
</evidence>
<dbReference type="InterPro" id="IPR040170">
    <property type="entry name" value="Cytosol_ACT"/>
</dbReference>
<reference evidence="5 6" key="1">
    <citation type="submission" date="2016-10" db="EMBL/GenBank/DDBJ databases">
        <authorList>
            <person name="de Groot N.N."/>
        </authorList>
    </citation>
    <scope>NUCLEOTIDE SEQUENCE [LARGE SCALE GENOMIC DNA]</scope>
    <source>
        <strain evidence="5 6">DSM 18979</strain>
    </source>
</reference>
<keyword evidence="2 3" id="KW-0378">Hydrolase</keyword>
<protein>
    <submittedName>
        <fullName evidence="5">Acyl-CoA hydrolase</fullName>
    </submittedName>
</protein>
<feature type="domain" description="HotDog ACOT-type" evidence="4">
    <location>
        <begin position="1"/>
        <end position="110"/>
    </location>
</feature>
<dbReference type="OrthoDB" id="9791628at2"/>
<dbReference type="InterPro" id="IPR033120">
    <property type="entry name" value="HOTDOG_ACOT"/>
</dbReference>
<dbReference type="InterPro" id="IPR029069">
    <property type="entry name" value="HotDog_dom_sf"/>
</dbReference>
<evidence type="ECO:0000256" key="3">
    <source>
        <dbReference type="PROSITE-ProRule" id="PRU01106"/>
    </source>
</evidence>
<dbReference type="SUPFAM" id="SSF54637">
    <property type="entry name" value="Thioesterase/thiol ester dehydrase-isomerase"/>
    <property type="match status" value="1"/>
</dbReference>
<dbReference type="RefSeq" id="WP_090443639.1">
    <property type="nucleotide sequence ID" value="NZ_FOHU01000009.1"/>
</dbReference>
<dbReference type="EMBL" id="FOHU01000009">
    <property type="protein sequence ID" value="SET37000.1"/>
    <property type="molecule type" value="Genomic_DNA"/>
</dbReference>
<comment type="similarity">
    <text evidence="1">Belongs to the acyl coenzyme A hydrolase family.</text>
</comment>
<dbReference type="Pfam" id="PF03061">
    <property type="entry name" value="4HBT"/>
    <property type="match status" value="1"/>
</dbReference>
<gene>
    <name evidence="5" type="ORF">SAMN05660297_02182</name>
</gene>
<dbReference type="Gene3D" id="3.10.129.10">
    <property type="entry name" value="Hotdog Thioesterase"/>
    <property type="match status" value="1"/>
</dbReference>
<dbReference type="GO" id="GO:0005829">
    <property type="term" value="C:cytosol"/>
    <property type="evidence" value="ECO:0007669"/>
    <property type="project" value="TreeGrafter"/>
</dbReference>
<evidence type="ECO:0000256" key="1">
    <source>
        <dbReference type="ARBA" id="ARBA00010458"/>
    </source>
</evidence>
<dbReference type="CDD" id="cd03442">
    <property type="entry name" value="BFIT_BACH"/>
    <property type="match status" value="1"/>
</dbReference>
<dbReference type="Proteomes" id="UP000199568">
    <property type="component" value="Unassembled WGS sequence"/>
</dbReference>
<dbReference type="GO" id="GO:0052816">
    <property type="term" value="F:long-chain fatty acyl-CoA hydrolase activity"/>
    <property type="evidence" value="ECO:0007669"/>
    <property type="project" value="TreeGrafter"/>
</dbReference>
<evidence type="ECO:0000256" key="2">
    <source>
        <dbReference type="ARBA" id="ARBA00022801"/>
    </source>
</evidence>
<dbReference type="PANTHER" id="PTHR11049:SF31">
    <property type="entry name" value="HOTDOG ACOT-TYPE DOMAIN-CONTAINING PROTEIN"/>
    <property type="match status" value="1"/>
</dbReference>
<organism evidence="5 6">
    <name type="scientific">Natronincola peptidivorans</name>
    <dbReference type="NCBI Taxonomy" id="426128"/>
    <lineage>
        <taxon>Bacteria</taxon>
        <taxon>Bacillati</taxon>
        <taxon>Bacillota</taxon>
        <taxon>Clostridia</taxon>
        <taxon>Peptostreptococcales</taxon>
        <taxon>Natronincolaceae</taxon>
        <taxon>Natronincola</taxon>
    </lineage>
</organism>
<evidence type="ECO:0000313" key="6">
    <source>
        <dbReference type="Proteomes" id="UP000199568"/>
    </source>
</evidence>
<name>A0A1I0DWI9_9FIRM</name>
<accession>A0A1I0DWI9</accession>
<sequence>MKSYKVAHLVKGEDLNHHGTLFAGRMAEWFTEACFVAAASKYGKTESIVCVKIHGMRFSAPMNKGDIITLRSKVVTTGTTSITVYGKATRENDDRVLLDGFITFVVVDENGNKMPHNLEKPQPSNEEEAALIEEAKKLR</sequence>
<dbReference type="InterPro" id="IPR006683">
    <property type="entry name" value="Thioestr_dom"/>
</dbReference>
<dbReference type="PROSITE" id="PS51770">
    <property type="entry name" value="HOTDOG_ACOT"/>
    <property type="match status" value="1"/>
</dbReference>
<dbReference type="PANTHER" id="PTHR11049">
    <property type="entry name" value="ACYL COENZYME A THIOESTER HYDROLASE"/>
    <property type="match status" value="1"/>
</dbReference>
<dbReference type="GO" id="GO:0009062">
    <property type="term" value="P:fatty acid catabolic process"/>
    <property type="evidence" value="ECO:0007669"/>
    <property type="project" value="TreeGrafter"/>
</dbReference>
<evidence type="ECO:0000313" key="5">
    <source>
        <dbReference type="EMBL" id="SET37000.1"/>
    </source>
</evidence>